<evidence type="ECO:0000256" key="3">
    <source>
        <dbReference type="ARBA" id="ARBA00022723"/>
    </source>
</evidence>
<dbReference type="Pfam" id="PF12838">
    <property type="entry name" value="Fer4_7"/>
    <property type="match status" value="1"/>
</dbReference>
<organism evidence="11 12">
    <name type="scientific">Denitromonas halophila</name>
    <dbReference type="NCBI Taxonomy" id="1629404"/>
    <lineage>
        <taxon>Bacteria</taxon>
        <taxon>Pseudomonadati</taxon>
        <taxon>Pseudomonadota</taxon>
        <taxon>Betaproteobacteria</taxon>
        <taxon>Rhodocyclales</taxon>
        <taxon>Zoogloeaceae</taxon>
        <taxon>Denitromonas</taxon>
    </lineage>
</organism>
<evidence type="ECO:0000256" key="4">
    <source>
        <dbReference type="ARBA" id="ARBA00022737"/>
    </source>
</evidence>
<dbReference type="Gene3D" id="3.40.50.11540">
    <property type="entry name" value="NADH-ubiquinone oxidoreductase 51kDa subunit"/>
    <property type="match status" value="1"/>
</dbReference>
<evidence type="ECO:0000313" key="12">
    <source>
        <dbReference type="Proteomes" id="UP000318349"/>
    </source>
</evidence>
<feature type="compositionally biased region" description="Low complexity" evidence="9">
    <location>
        <begin position="548"/>
        <end position="561"/>
    </location>
</feature>
<dbReference type="Pfam" id="PF01512">
    <property type="entry name" value="Complex1_51K"/>
    <property type="match status" value="1"/>
</dbReference>
<dbReference type="HAMAP" id="MF_00461">
    <property type="entry name" value="RsxC_RnfC"/>
    <property type="match status" value="1"/>
</dbReference>
<dbReference type="SUPFAM" id="SSF46548">
    <property type="entry name" value="alpha-helical ferredoxin"/>
    <property type="match status" value="1"/>
</dbReference>
<feature type="binding site" evidence="8">
    <location>
        <position position="412"/>
    </location>
    <ligand>
        <name>[4Fe-4S] cluster</name>
        <dbReference type="ChEBI" id="CHEBI:49883"/>
        <label>2</label>
    </ligand>
</feature>
<feature type="domain" description="4Fe-4S ferredoxin-type" evidence="10">
    <location>
        <begin position="358"/>
        <end position="387"/>
    </location>
</feature>
<evidence type="ECO:0000256" key="5">
    <source>
        <dbReference type="ARBA" id="ARBA00022982"/>
    </source>
</evidence>
<dbReference type="InterPro" id="IPR017896">
    <property type="entry name" value="4Fe4S_Fe-S-bd"/>
</dbReference>
<evidence type="ECO:0000256" key="8">
    <source>
        <dbReference type="HAMAP-Rule" id="MF_00461"/>
    </source>
</evidence>
<feature type="binding site" evidence="8">
    <location>
        <position position="416"/>
    </location>
    <ligand>
        <name>[4Fe-4S] cluster</name>
        <dbReference type="ChEBI" id="CHEBI:49883"/>
        <label>1</label>
    </ligand>
</feature>
<dbReference type="AlphaFoldDB" id="A0A557RVP8"/>
<keyword evidence="8" id="KW-1003">Cell membrane</keyword>
<dbReference type="GO" id="GO:0009055">
    <property type="term" value="F:electron transfer activity"/>
    <property type="evidence" value="ECO:0007669"/>
    <property type="project" value="InterPro"/>
</dbReference>
<dbReference type="Pfam" id="PF10531">
    <property type="entry name" value="SLBB"/>
    <property type="match status" value="1"/>
</dbReference>
<keyword evidence="1 8" id="KW-0813">Transport</keyword>
<keyword evidence="7 8" id="KW-0411">Iron-sulfur</keyword>
<keyword evidence="2 8" id="KW-0004">4Fe-4S</keyword>
<protein>
    <recommendedName>
        <fullName evidence="8">Ion-translocating oxidoreductase complex subunit C</fullName>
        <ecNumber evidence="8">7.-.-.-</ecNumber>
    </recommendedName>
    <alternativeName>
        <fullName evidence="8">Rnf electron transport complex subunit C</fullName>
    </alternativeName>
</protein>
<evidence type="ECO:0000256" key="7">
    <source>
        <dbReference type="ARBA" id="ARBA00023014"/>
    </source>
</evidence>
<keyword evidence="8" id="KW-0997">Cell inner membrane</keyword>
<dbReference type="SUPFAM" id="SSF142019">
    <property type="entry name" value="Nqo1 FMN-binding domain-like"/>
    <property type="match status" value="1"/>
</dbReference>
<feature type="binding site" evidence="8">
    <location>
        <position position="373"/>
    </location>
    <ligand>
        <name>[4Fe-4S] cluster</name>
        <dbReference type="ChEBI" id="CHEBI:49883"/>
        <label>1</label>
    </ligand>
</feature>
<dbReference type="GO" id="GO:0022900">
    <property type="term" value="P:electron transport chain"/>
    <property type="evidence" value="ECO:0007669"/>
    <property type="project" value="UniProtKB-UniRule"/>
</dbReference>
<dbReference type="NCBIfam" id="NF003454">
    <property type="entry name" value="PRK05035.1"/>
    <property type="match status" value="1"/>
</dbReference>
<feature type="domain" description="4Fe-4S ferredoxin-type" evidence="10">
    <location>
        <begin position="397"/>
        <end position="425"/>
    </location>
</feature>
<sequence>MIAGLFRFKGGIKPETHKNASAGSPIQIAPLPKQLIVPLRQSPRATAECIVVPGQKVLKGERIGLPDSPLSTAVHAPTSGTVVEITPHAMAHASGLQTRCVVIEPDGDERWIDRPTLDYASASPKEALAWLRDHGIVGLGGATFPSHIKAGVDGGIETLILNGAECEPWITCDDRLMRERADGIVAGALILKHLTGAREIVFGVEDNKPQAIEALRTAIHGLSGDITVIPVPSLYPAGGEKQLIRVLTGVEIPHGKLGGDFGVQCFNVGTAYAVNRAINHGEPLVSRVMTVTGNVEKPGNFEVLIGTPVEALLALGQPKPDTGRILMGGPMMGFELPRLDVPATKATNCLIATSPTLFPPPPPEMNCIRCGACAAACPAELQPFELYWFSRARNFGKAQEYHLFDCIECGCCSYVCPSHIRLVDYYRFAKGEIWAREREKSAADAARERFEFRNERQAREKREKAEKLAAKAAATKAKLAASSADAPAAAAASSDAPAGPDDAKRALIAAALERAKAQKAAIEPKNTDALTPDQAAQVAEADERRAAKAATDTAADAPESN</sequence>
<dbReference type="PROSITE" id="PS51379">
    <property type="entry name" value="4FE4S_FER_2"/>
    <property type="match status" value="2"/>
</dbReference>
<dbReference type="InterPro" id="IPR017900">
    <property type="entry name" value="4Fe4S_Fe_S_CS"/>
</dbReference>
<comment type="subcellular location">
    <subcellularLocation>
        <location evidence="8">Cell inner membrane</location>
        <topology evidence="8">Peripheral membrane protein</topology>
    </subcellularLocation>
</comment>
<keyword evidence="5 8" id="KW-0249">Electron transport</keyword>
<dbReference type="GO" id="GO:0046872">
    <property type="term" value="F:metal ion binding"/>
    <property type="evidence" value="ECO:0007669"/>
    <property type="project" value="UniProtKB-KW"/>
</dbReference>
<proteinExistence type="inferred from homology"/>
<dbReference type="GO" id="GO:0005886">
    <property type="term" value="C:plasma membrane"/>
    <property type="evidence" value="ECO:0007669"/>
    <property type="project" value="UniProtKB-SubCell"/>
</dbReference>
<comment type="function">
    <text evidence="8">Part of a membrane-bound complex that couples electron transfer with translocation of ions across the membrane.</text>
</comment>
<feature type="binding site" evidence="8">
    <location>
        <position position="409"/>
    </location>
    <ligand>
        <name>[4Fe-4S] cluster</name>
        <dbReference type="ChEBI" id="CHEBI:49883"/>
        <label>2</label>
    </ligand>
</feature>
<accession>A0A557RVP8</accession>
<feature type="region of interest" description="Disordered" evidence="9">
    <location>
        <begin position="519"/>
        <end position="561"/>
    </location>
</feature>
<dbReference type="EC" id="7.-.-.-" evidence="8"/>
<feature type="binding site" evidence="8">
    <location>
        <position position="377"/>
    </location>
    <ligand>
        <name>[4Fe-4S] cluster</name>
        <dbReference type="ChEBI" id="CHEBI:49883"/>
        <label>2</label>
    </ligand>
</feature>
<dbReference type="PANTHER" id="PTHR43034:SF2">
    <property type="entry name" value="ION-TRANSLOCATING OXIDOREDUCTASE COMPLEX SUBUNIT C"/>
    <property type="match status" value="1"/>
</dbReference>
<dbReference type="EMBL" id="VMNI01000007">
    <property type="protein sequence ID" value="TVO77330.1"/>
    <property type="molecule type" value="Genomic_DNA"/>
</dbReference>
<dbReference type="Gene3D" id="3.30.70.20">
    <property type="match status" value="1"/>
</dbReference>
<evidence type="ECO:0000313" key="11">
    <source>
        <dbReference type="EMBL" id="TVO77330.1"/>
    </source>
</evidence>
<comment type="caution">
    <text evidence="11">The sequence shown here is derived from an EMBL/GenBank/DDBJ whole genome shotgun (WGS) entry which is preliminary data.</text>
</comment>
<dbReference type="Pfam" id="PF13375">
    <property type="entry name" value="RnfC_N"/>
    <property type="match status" value="1"/>
</dbReference>
<dbReference type="InterPro" id="IPR019554">
    <property type="entry name" value="Soluble_ligand-bd"/>
</dbReference>
<comment type="similarity">
    <text evidence="8">Belongs to the 4Fe4S bacterial-type ferredoxin family. RnfC subfamily.</text>
</comment>
<dbReference type="GO" id="GO:0051539">
    <property type="term" value="F:4 iron, 4 sulfur cluster binding"/>
    <property type="evidence" value="ECO:0007669"/>
    <property type="project" value="UniProtKB-KW"/>
</dbReference>
<dbReference type="InterPro" id="IPR010208">
    <property type="entry name" value="Ion_transpt_RnfC/RsxC"/>
</dbReference>
<reference evidence="11 12" key="1">
    <citation type="submission" date="2019-07" db="EMBL/GenBank/DDBJ databases">
        <title>The pathways for chlorine oxyanion respiration interact through the shared metabolite chlorate.</title>
        <authorList>
            <person name="Barnum T.P."/>
            <person name="Cheng Y."/>
            <person name="Hill K.A."/>
            <person name="Lucas L.N."/>
            <person name="Carlson H.K."/>
            <person name="Coates J.D."/>
        </authorList>
    </citation>
    <scope>NUCLEOTIDE SEQUENCE [LARGE SCALE GENOMIC DNA]</scope>
    <source>
        <strain evidence="11 12">SFB-1</strain>
    </source>
</reference>
<name>A0A557RVP8_9RHOO</name>
<keyword evidence="8" id="KW-0472">Membrane</keyword>
<dbReference type="InterPro" id="IPR011538">
    <property type="entry name" value="Nuo51_FMN-bd"/>
</dbReference>
<dbReference type="InterPro" id="IPR037225">
    <property type="entry name" value="Nuo51_FMN-bd_sf"/>
</dbReference>
<comment type="cofactor">
    <cofactor evidence="8">
        <name>[4Fe-4S] cluster</name>
        <dbReference type="ChEBI" id="CHEBI:49883"/>
    </cofactor>
    <text evidence="8">Binds 2 [4Fe-4S] clusters per subunit.</text>
</comment>
<keyword evidence="6 8" id="KW-0408">Iron</keyword>
<feature type="binding site" evidence="8">
    <location>
        <position position="370"/>
    </location>
    <ligand>
        <name>[4Fe-4S] cluster</name>
        <dbReference type="ChEBI" id="CHEBI:49883"/>
        <label>1</label>
    </ligand>
</feature>
<gene>
    <name evidence="11" type="primary">rsxC</name>
    <name evidence="8" type="synonym">rnfC</name>
    <name evidence="11" type="ORF">FHP89_08395</name>
</gene>
<evidence type="ECO:0000256" key="2">
    <source>
        <dbReference type="ARBA" id="ARBA00022485"/>
    </source>
</evidence>
<evidence type="ECO:0000256" key="9">
    <source>
        <dbReference type="SAM" id="MobiDB-lite"/>
    </source>
</evidence>
<feature type="binding site" evidence="8">
    <location>
        <position position="367"/>
    </location>
    <ligand>
        <name>[4Fe-4S] cluster</name>
        <dbReference type="ChEBI" id="CHEBI:49883"/>
        <label>1</label>
    </ligand>
</feature>
<comment type="subunit">
    <text evidence="8">The complex is composed of six subunits: RnfA, RnfB, RnfC, RnfD, RnfE and RnfG.</text>
</comment>
<evidence type="ECO:0000256" key="1">
    <source>
        <dbReference type="ARBA" id="ARBA00022448"/>
    </source>
</evidence>
<evidence type="ECO:0000256" key="6">
    <source>
        <dbReference type="ARBA" id="ARBA00023004"/>
    </source>
</evidence>
<keyword evidence="4 8" id="KW-0677">Repeat</keyword>
<dbReference type="Proteomes" id="UP000318349">
    <property type="component" value="Unassembled WGS sequence"/>
</dbReference>
<keyword evidence="8" id="KW-1278">Translocase</keyword>
<dbReference type="PROSITE" id="PS00198">
    <property type="entry name" value="4FE4S_FER_1"/>
    <property type="match status" value="1"/>
</dbReference>
<evidence type="ECO:0000259" key="10">
    <source>
        <dbReference type="PROSITE" id="PS51379"/>
    </source>
</evidence>
<dbReference type="InterPro" id="IPR026902">
    <property type="entry name" value="RnfC_N"/>
</dbReference>
<feature type="binding site" evidence="8">
    <location>
        <position position="406"/>
    </location>
    <ligand>
        <name>[4Fe-4S] cluster</name>
        <dbReference type="ChEBI" id="CHEBI:49883"/>
        <label>2</label>
    </ligand>
</feature>
<dbReference type="PANTHER" id="PTHR43034">
    <property type="entry name" value="ION-TRANSLOCATING OXIDOREDUCTASE COMPLEX SUBUNIT C"/>
    <property type="match status" value="1"/>
</dbReference>
<keyword evidence="3 8" id="KW-0479">Metal-binding</keyword>
<dbReference type="NCBIfam" id="TIGR01945">
    <property type="entry name" value="rnfC"/>
    <property type="match status" value="1"/>
</dbReference>